<dbReference type="PANTHER" id="PTHR47089:SF1">
    <property type="entry name" value="GUANOSINE ABC TRANSPORTER PERMEASE PROTEIN NUPP"/>
    <property type="match status" value="1"/>
</dbReference>
<evidence type="ECO:0000256" key="6">
    <source>
        <dbReference type="SAM" id="Phobius"/>
    </source>
</evidence>
<feature type="transmembrane region" description="Helical" evidence="6">
    <location>
        <begin position="155"/>
        <end position="176"/>
    </location>
</feature>
<organism evidence="7 8">
    <name type="scientific">Candidatus Aphodenecus pullistercoris</name>
    <dbReference type="NCBI Taxonomy" id="2840669"/>
    <lineage>
        <taxon>Bacteria</taxon>
        <taxon>Pseudomonadati</taxon>
        <taxon>Spirochaetota</taxon>
        <taxon>Spirochaetia</taxon>
        <taxon>Spirochaetales</taxon>
        <taxon>Candidatus Aphodenecus</taxon>
    </lineage>
</organism>
<keyword evidence="2" id="KW-1003">Cell membrane</keyword>
<evidence type="ECO:0000313" key="7">
    <source>
        <dbReference type="EMBL" id="MBO8444007.1"/>
    </source>
</evidence>
<dbReference type="EMBL" id="JADIMU010000066">
    <property type="protein sequence ID" value="MBO8444007.1"/>
    <property type="molecule type" value="Genomic_DNA"/>
</dbReference>
<evidence type="ECO:0000256" key="2">
    <source>
        <dbReference type="ARBA" id="ARBA00022475"/>
    </source>
</evidence>
<comment type="caution">
    <text evidence="7">The sequence shown here is derived from an EMBL/GenBank/DDBJ whole genome shotgun (WGS) entry which is preliminary data.</text>
</comment>
<dbReference type="InterPro" id="IPR001851">
    <property type="entry name" value="ABC_transp_permease"/>
</dbReference>
<protein>
    <submittedName>
        <fullName evidence="7">ABC transporter permease</fullName>
    </submittedName>
</protein>
<feature type="transmembrane region" description="Helical" evidence="6">
    <location>
        <begin position="23"/>
        <end position="45"/>
    </location>
</feature>
<keyword evidence="4 6" id="KW-1133">Transmembrane helix</keyword>
<feature type="transmembrane region" description="Helical" evidence="6">
    <location>
        <begin position="65"/>
        <end position="87"/>
    </location>
</feature>
<feature type="transmembrane region" description="Helical" evidence="6">
    <location>
        <begin position="121"/>
        <end position="143"/>
    </location>
</feature>
<proteinExistence type="predicted"/>
<comment type="subcellular location">
    <subcellularLocation>
        <location evidence="1">Cell membrane</location>
        <topology evidence="1">Multi-pass membrane protein</topology>
    </subcellularLocation>
</comment>
<name>A0A9D9EB29_9SPIR</name>
<evidence type="ECO:0000256" key="5">
    <source>
        <dbReference type="ARBA" id="ARBA00023136"/>
    </source>
</evidence>
<dbReference type="PANTHER" id="PTHR47089">
    <property type="entry name" value="ABC TRANSPORTER, PERMEASE PROTEIN"/>
    <property type="match status" value="1"/>
</dbReference>
<keyword evidence="5 6" id="KW-0472">Membrane</keyword>
<dbReference type="Proteomes" id="UP000823633">
    <property type="component" value="Unassembled WGS sequence"/>
</dbReference>
<feature type="transmembrane region" description="Helical" evidence="6">
    <location>
        <begin position="94"/>
        <end position="115"/>
    </location>
</feature>
<dbReference type="Pfam" id="PF02653">
    <property type="entry name" value="BPD_transp_2"/>
    <property type="match status" value="1"/>
</dbReference>
<gene>
    <name evidence="7" type="ORF">IAC42_09685</name>
</gene>
<evidence type="ECO:0000313" key="8">
    <source>
        <dbReference type="Proteomes" id="UP000823633"/>
    </source>
</evidence>
<dbReference type="CDD" id="cd06580">
    <property type="entry name" value="TM_PBP1_transp_TpRbsC_like"/>
    <property type="match status" value="1"/>
</dbReference>
<evidence type="ECO:0000256" key="3">
    <source>
        <dbReference type="ARBA" id="ARBA00022692"/>
    </source>
</evidence>
<reference evidence="7" key="2">
    <citation type="journal article" date="2021" name="PeerJ">
        <title>Extensive microbial diversity within the chicken gut microbiome revealed by metagenomics and culture.</title>
        <authorList>
            <person name="Gilroy R."/>
            <person name="Ravi A."/>
            <person name="Getino M."/>
            <person name="Pursley I."/>
            <person name="Horton D.L."/>
            <person name="Alikhan N.F."/>
            <person name="Baker D."/>
            <person name="Gharbi K."/>
            <person name="Hall N."/>
            <person name="Watson M."/>
            <person name="Adriaenssens E.M."/>
            <person name="Foster-Nyarko E."/>
            <person name="Jarju S."/>
            <person name="Secka A."/>
            <person name="Antonio M."/>
            <person name="Oren A."/>
            <person name="Chaudhuri R.R."/>
            <person name="La Ragione R."/>
            <person name="Hildebrand F."/>
            <person name="Pallen M.J."/>
        </authorList>
    </citation>
    <scope>NUCLEOTIDE SEQUENCE</scope>
    <source>
        <strain evidence="7">11167</strain>
    </source>
</reference>
<dbReference type="GO" id="GO:0005886">
    <property type="term" value="C:plasma membrane"/>
    <property type="evidence" value="ECO:0007669"/>
    <property type="project" value="UniProtKB-SubCell"/>
</dbReference>
<sequence>MSEKRTPFVRLAKRTDIDPKKAWLIRVASIVVALILGCIPMLFTGTNPIEAYSVIVQGSLLRPVYFRQTVKIAIPLLGCALAIAPCFKMRFWNIGAEGQITMGAMCATYFALYWVDKVPSAVLLVIMFLASLVGGGLWALIPAFFKAKWNTNETLFTLMMNYIAIGIVAWLQGGPWEGRKGSQLIPMFDDAARLPNLFGVHIGWIFVLVLVVLMHIYMNKTKQGYEIAVIGDSQNTARYAGMNVGAIIMRTMFISGAISGFVGFMTVSGANYTLYSGVADNVGFTAITVAWLSQLNAFAMIFISMLLAVISKGANTLQTRLQVPASISDIITGILLFAMLSCEFFINYRLIFRKKGEEVEA</sequence>
<reference evidence="7" key="1">
    <citation type="submission" date="2020-10" db="EMBL/GenBank/DDBJ databases">
        <authorList>
            <person name="Gilroy R."/>
        </authorList>
    </citation>
    <scope>NUCLEOTIDE SEQUENCE</scope>
    <source>
        <strain evidence="7">11167</strain>
    </source>
</reference>
<keyword evidence="3 6" id="KW-0812">Transmembrane</keyword>
<accession>A0A9D9EB29</accession>
<feature type="transmembrane region" description="Helical" evidence="6">
    <location>
        <begin position="239"/>
        <end position="264"/>
    </location>
</feature>
<evidence type="ECO:0000256" key="1">
    <source>
        <dbReference type="ARBA" id="ARBA00004651"/>
    </source>
</evidence>
<feature type="transmembrane region" description="Helical" evidence="6">
    <location>
        <begin position="330"/>
        <end position="351"/>
    </location>
</feature>
<dbReference type="GO" id="GO:0022857">
    <property type="term" value="F:transmembrane transporter activity"/>
    <property type="evidence" value="ECO:0007669"/>
    <property type="project" value="InterPro"/>
</dbReference>
<evidence type="ECO:0000256" key="4">
    <source>
        <dbReference type="ARBA" id="ARBA00022989"/>
    </source>
</evidence>
<feature type="transmembrane region" description="Helical" evidence="6">
    <location>
        <begin position="284"/>
        <end position="309"/>
    </location>
</feature>
<dbReference type="AlphaFoldDB" id="A0A9D9EB29"/>
<feature type="transmembrane region" description="Helical" evidence="6">
    <location>
        <begin position="196"/>
        <end position="218"/>
    </location>
</feature>